<comment type="caution">
    <text evidence="1">The sequence shown here is derived from an EMBL/GenBank/DDBJ whole genome shotgun (WGS) entry which is preliminary data.</text>
</comment>
<keyword evidence="2" id="KW-1185">Reference proteome</keyword>
<reference evidence="1" key="1">
    <citation type="submission" date="2013-04" db="EMBL/GenBank/DDBJ databases">
        <title>The genome sequencing project of 58 acetic acid bacteria.</title>
        <authorList>
            <person name="Okamoto-Kainuma A."/>
            <person name="Ishikawa M."/>
            <person name="Umino S."/>
            <person name="Koizumi Y."/>
            <person name="Shiwa Y."/>
            <person name="Yoshikawa H."/>
            <person name="Matsutani M."/>
            <person name="Matsushita K."/>
        </authorList>
    </citation>
    <scope>NUCLEOTIDE SEQUENCE</scope>
    <source>
        <strain evidence="1">NRIC 0521</strain>
    </source>
</reference>
<name>A0ABQ0PET3_9PROT</name>
<protein>
    <submittedName>
        <fullName evidence="1">Uncharacterized protein</fullName>
    </submittedName>
</protein>
<dbReference type="EMBL" id="BAQJ01000008">
    <property type="protein sequence ID" value="GBQ65545.1"/>
    <property type="molecule type" value="Genomic_DNA"/>
</dbReference>
<accession>A0ABQ0PET3</accession>
<sequence length="101" mass="11351">MAFRSEKDEEFVPGMGDASFEAVEIGQFFDVGPCYPKVGDCISPTFIIMFQGRPYGVAPGHNRSGHRALLSSRWRVYEQEKWQHVETAHGGLRTILMSCTP</sequence>
<evidence type="ECO:0000313" key="1">
    <source>
        <dbReference type="EMBL" id="GBQ65545.1"/>
    </source>
</evidence>
<evidence type="ECO:0000313" key="2">
    <source>
        <dbReference type="Proteomes" id="UP001061452"/>
    </source>
</evidence>
<dbReference type="Proteomes" id="UP001061452">
    <property type="component" value="Unassembled WGS sequence"/>
</dbReference>
<proteinExistence type="predicted"/>
<gene>
    <name evidence="1" type="ORF">AA0521_0485</name>
</gene>
<organism evidence="1 2">
    <name type="scientific">Komagataeibacter intermedius NRIC 0521</name>
    <dbReference type="NCBI Taxonomy" id="1307934"/>
    <lineage>
        <taxon>Bacteria</taxon>
        <taxon>Pseudomonadati</taxon>
        <taxon>Pseudomonadota</taxon>
        <taxon>Alphaproteobacteria</taxon>
        <taxon>Acetobacterales</taxon>
        <taxon>Acetobacteraceae</taxon>
        <taxon>Komagataeibacter</taxon>
    </lineage>
</organism>